<gene>
    <name evidence="4" type="ORF">M998_0255</name>
</gene>
<dbReference type="InterPro" id="IPR010657">
    <property type="entry name" value="ImpA_N"/>
</dbReference>
<protein>
    <recommendedName>
        <fullName evidence="6">ImpA family protein</fullName>
    </recommendedName>
</protein>
<name>A0A1B7K3I3_9GAMM</name>
<keyword evidence="5" id="KW-1185">Reference proteome</keyword>
<sequence length="458" mass="51194">MNSDLNTLRPGGDPRTLSDFSALKEELNKRFHPARPDVDWARAHGLCLSLFNQNGADLQTAAWFTLIRQHQAGIDGLNEGLSIIQILLSQHWQAIWPQQTHARVEILSVLSQQLIAGLRSIHPIYADLPALYQAESTLSKIGQQLQSLELKHLTQLERLQDLLTTQARQLESTDMPDSGFVPSTPLKMPPSSPSSFHVRTAATPISIKANATLTTNSPQPTAADIAKKQYRRGLGIGILAGLVTASVLGTGILYGLSPDFIAQIKASKSIEHVLPKLPDFNVNTESILKSQLVDKANPELVSTQHLASIDGYLGELESLSPIWSQEYAFDMVSFLKKQFNNNSDINKLNEQWQQNIQVNALPEDRLNQWSEGMAKLNALSLRLDSLDGKPRSYMTGSELKTIIFNARENFNRSIPLEEELRQLEALQKKGTVAESEYQRIDTHFKQLLNRYTLILHEK</sequence>
<evidence type="ECO:0000313" key="5">
    <source>
        <dbReference type="Proteomes" id="UP000078224"/>
    </source>
</evidence>
<organism evidence="4 5">
    <name type="scientific">Providencia heimbachae ATCC 35613</name>
    <dbReference type="NCBI Taxonomy" id="1354272"/>
    <lineage>
        <taxon>Bacteria</taxon>
        <taxon>Pseudomonadati</taxon>
        <taxon>Pseudomonadota</taxon>
        <taxon>Gammaproteobacteria</taxon>
        <taxon>Enterobacterales</taxon>
        <taxon>Morganellaceae</taxon>
        <taxon>Providencia</taxon>
    </lineage>
</organism>
<dbReference type="Pfam" id="PF12486">
    <property type="entry name" value="VasL"/>
    <property type="match status" value="1"/>
</dbReference>
<accession>A0A1B7K3I3</accession>
<dbReference type="OrthoDB" id="5579595at2"/>
<feature type="transmembrane region" description="Helical" evidence="1">
    <location>
        <begin position="234"/>
        <end position="256"/>
    </location>
</feature>
<dbReference type="Pfam" id="PF06812">
    <property type="entry name" value="ImpA_N"/>
    <property type="match status" value="1"/>
</dbReference>
<evidence type="ECO:0000256" key="1">
    <source>
        <dbReference type="SAM" id="Phobius"/>
    </source>
</evidence>
<dbReference type="PATRIC" id="fig|1354272.4.peg.265"/>
<proteinExistence type="predicted"/>
<evidence type="ECO:0000259" key="3">
    <source>
        <dbReference type="Pfam" id="PF12486"/>
    </source>
</evidence>
<reference evidence="4 5" key="1">
    <citation type="submission" date="2016-04" db="EMBL/GenBank/DDBJ databases">
        <title>ATOL: Assembling a taxonomically balanced genome-scale reconstruction of the evolutionary history of the Enterobacteriaceae.</title>
        <authorList>
            <person name="Plunkett G.III."/>
            <person name="Neeno-Eckwall E.C."/>
            <person name="Glasner J.D."/>
            <person name="Perna N.T."/>
        </authorList>
    </citation>
    <scope>NUCLEOTIDE SEQUENCE [LARGE SCALE GENOMIC DNA]</scope>
    <source>
        <strain evidence="4 5">ATCC 35613</strain>
    </source>
</reference>
<evidence type="ECO:0008006" key="6">
    <source>
        <dbReference type="Google" id="ProtNLM"/>
    </source>
</evidence>
<feature type="domain" description="ImpA N-terminal" evidence="2">
    <location>
        <begin position="11"/>
        <end position="110"/>
    </location>
</feature>
<dbReference type="PANTHER" id="PTHR37024:SF5">
    <property type="entry name" value="IMPA N-TERMINAL DOMAIN-CONTAINING PROTEIN"/>
    <property type="match status" value="1"/>
</dbReference>
<feature type="domain" description="ImpA C-terminal" evidence="3">
    <location>
        <begin position="313"/>
        <end position="453"/>
    </location>
</feature>
<dbReference type="Proteomes" id="UP000078224">
    <property type="component" value="Unassembled WGS sequence"/>
</dbReference>
<evidence type="ECO:0000259" key="2">
    <source>
        <dbReference type="Pfam" id="PF06812"/>
    </source>
</evidence>
<keyword evidence="1" id="KW-0472">Membrane</keyword>
<keyword evidence="1" id="KW-1133">Transmembrane helix</keyword>
<dbReference type="InterPro" id="IPR021069">
    <property type="entry name" value="ImpA_C"/>
</dbReference>
<dbReference type="PANTHER" id="PTHR37024">
    <property type="entry name" value="TYPE VI SECRETION SYSTEM DUF2094 AND IMPA-RELATED DOMAIN PROTEIN"/>
    <property type="match status" value="1"/>
</dbReference>
<evidence type="ECO:0000313" key="4">
    <source>
        <dbReference type="EMBL" id="OAT54711.1"/>
    </source>
</evidence>
<keyword evidence="1" id="KW-0812">Transmembrane</keyword>
<dbReference type="RefSeq" id="WP_068907184.1">
    <property type="nucleotide sequence ID" value="NZ_LXEW01000008.1"/>
</dbReference>
<comment type="caution">
    <text evidence="4">The sequence shown here is derived from an EMBL/GenBank/DDBJ whole genome shotgun (WGS) entry which is preliminary data.</text>
</comment>
<dbReference type="AlphaFoldDB" id="A0A1B7K3I3"/>
<dbReference type="EMBL" id="LXEW01000008">
    <property type="protein sequence ID" value="OAT54711.1"/>
    <property type="molecule type" value="Genomic_DNA"/>
</dbReference>